<sequence>MPRRPSMASLTDVESDNLIPYSVRKLLQLLSERKTPKSRLANIVNQMNVVDSDILDKVPQHQEQFIEDLTIKEYGAFETIFEEGDFPDGYYHILHGSVQIWKATKLSEEEVQKQREEAGDDGGEGEAFYDKRGIHICDLATGCGFGELGFQGDRQAVRSASVVAAERTICLVSSANVYLKLMELSIKSQLRRKIDWLENCALFRHWSDEKRYEFAQSLRSYKCAKGRYVCTSGEPAAGVWFLIGGEIRVQTHLDKEKENEKAPTERRQVELALLGAGDVFGVCEHVEERREMSRSAYATKASSAYFAGTSAVLTLMFEDEVTRQLMIALTKKRRKWEALRVQQALSRAPRGTRIFNPTSM</sequence>
<dbReference type="SMART" id="SM00100">
    <property type="entry name" value="cNMP"/>
    <property type="match status" value="2"/>
</dbReference>
<feature type="domain" description="Cyclic nucleotide-binding" evidence="1">
    <location>
        <begin position="64"/>
        <end position="182"/>
    </location>
</feature>
<proteinExistence type="predicted"/>
<dbReference type="PANTHER" id="PTHR23011:SF28">
    <property type="entry name" value="CYCLIC NUCLEOTIDE-BINDING DOMAIN CONTAINING PROTEIN"/>
    <property type="match status" value="1"/>
</dbReference>
<dbReference type="SUPFAM" id="SSF51206">
    <property type="entry name" value="cAMP-binding domain-like"/>
    <property type="match status" value="2"/>
</dbReference>
<reference evidence="2 3" key="1">
    <citation type="submission" date="2024-03" db="EMBL/GenBank/DDBJ databases">
        <title>Aureococcus anophagefferens CCMP1851 and Kratosvirus quantuckense: Draft genome of a second virus-susceptible host strain in the model system.</title>
        <authorList>
            <person name="Chase E."/>
            <person name="Truchon A.R."/>
            <person name="Schepens W."/>
            <person name="Wilhelm S.W."/>
        </authorList>
    </citation>
    <scope>NUCLEOTIDE SEQUENCE [LARGE SCALE GENOMIC DNA]</scope>
    <source>
        <strain evidence="2 3">CCMP1851</strain>
    </source>
</reference>
<feature type="domain" description="Cyclic nucleotide-binding" evidence="1">
    <location>
        <begin position="202"/>
        <end position="281"/>
    </location>
</feature>
<name>A0ABR1FK97_AURAN</name>
<dbReference type="PANTHER" id="PTHR23011">
    <property type="entry name" value="CYCLIC NUCLEOTIDE-BINDING DOMAIN CONTAINING PROTEIN"/>
    <property type="match status" value="1"/>
</dbReference>
<protein>
    <recommendedName>
        <fullName evidence="1">Cyclic nucleotide-binding domain-containing protein</fullName>
    </recommendedName>
</protein>
<dbReference type="CDD" id="cd00038">
    <property type="entry name" value="CAP_ED"/>
    <property type="match status" value="2"/>
</dbReference>
<dbReference type="InterPro" id="IPR018490">
    <property type="entry name" value="cNMP-bd_dom_sf"/>
</dbReference>
<organism evidence="2 3">
    <name type="scientific">Aureococcus anophagefferens</name>
    <name type="common">Harmful bloom alga</name>
    <dbReference type="NCBI Taxonomy" id="44056"/>
    <lineage>
        <taxon>Eukaryota</taxon>
        <taxon>Sar</taxon>
        <taxon>Stramenopiles</taxon>
        <taxon>Ochrophyta</taxon>
        <taxon>Pelagophyceae</taxon>
        <taxon>Pelagomonadales</taxon>
        <taxon>Pelagomonadaceae</taxon>
        <taxon>Aureococcus</taxon>
    </lineage>
</organism>
<dbReference type="Proteomes" id="UP001363151">
    <property type="component" value="Unassembled WGS sequence"/>
</dbReference>
<dbReference type="EMBL" id="JBBJCI010000368">
    <property type="protein sequence ID" value="KAK7232434.1"/>
    <property type="molecule type" value="Genomic_DNA"/>
</dbReference>
<dbReference type="Gene3D" id="2.60.120.10">
    <property type="entry name" value="Jelly Rolls"/>
    <property type="match status" value="2"/>
</dbReference>
<evidence type="ECO:0000313" key="2">
    <source>
        <dbReference type="EMBL" id="KAK7232434.1"/>
    </source>
</evidence>
<dbReference type="PROSITE" id="PS50042">
    <property type="entry name" value="CNMP_BINDING_3"/>
    <property type="match status" value="2"/>
</dbReference>
<dbReference type="InterPro" id="IPR000595">
    <property type="entry name" value="cNMP-bd_dom"/>
</dbReference>
<evidence type="ECO:0000313" key="3">
    <source>
        <dbReference type="Proteomes" id="UP001363151"/>
    </source>
</evidence>
<accession>A0ABR1FK97</accession>
<dbReference type="InterPro" id="IPR014710">
    <property type="entry name" value="RmlC-like_jellyroll"/>
</dbReference>
<gene>
    <name evidence="2" type="ORF">SO694_00032179</name>
</gene>
<keyword evidence="3" id="KW-1185">Reference proteome</keyword>
<evidence type="ECO:0000259" key="1">
    <source>
        <dbReference type="PROSITE" id="PS50042"/>
    </source>
</evidence>
<comment type="caution">
    <text evidence="2">The sequence shown here is derived from an EMBL/GenBank/DDBJ whole genome shotgun (WGS) entry which is preliminary data.</text>
</comment>